<feature type="non-terminal residue" evidence="2">
    <location>
        <position position="99"/>
    </location>
</feature>
<evidence type="ECO:0000313" key="3">
    <source>
        <dbReference type="Proteomes" id="UP000266188"/>
    </source>
</evidence>
<dbReference type="NCBIfam" id="TIGR01764">
    <property type="entry name" value="excise"/>
    <property type="match status" value="1"/>
</dbReference>
<dbReference type="AlphaFoldDB" id="A0A3A2Z1R4"/>
<dbReference type="OrthoDB" id="10559032at2759"/>
<keyword evidence="3" id="KW-1185">Reference proteome</keyword>
<evidence type="ECO:0000313" key="2">
    <source>
        <dbReference type="EMBL" id="RJE17018.1"/>
    </source>
</evidence>
<dbReference type="GO" id="GO:0003677">
    <property type="term" value="F:DNA binding"/>
    <property type="evidence" value="ECO:0007669"/>
    <property type="project" value="InterPro"/>
</dbReference>
<proteinExistence type="predicted"/>
<comment type="caution">
    <text evidence="2">The sequence shown here is derived from an EMBL/GenBank/DDBJ whole genome shotgun (WGS) entry which is preliminary data.</text>
</comment>
<sequence>MSPSQVAQATGASRRTVMRAVEAGELEAFRDNRNHWKITAQAVEKWALAHIAPNERAHSVPTHEKPVAQLLPTSDKGTGALEAERVARRAAEIEAAELR</sequence>
<name>A0A3A2Z1R4_9EURO</name>
<dbReference type="Proteomes" id="UP000266188">
    <property type="component" value="Unassembled WGS sequence"/>
</dbReference>
<evidence type="ECO:0000259" key="1">
    <source>
        <dbReference type="Pfam" id="PF12728"/>
    </source>
</evidence>
<gene>
    <name evidence="2" type="ORF">PHISCL_10645</name>
</gene>
<feature type="domain" description="Helix-turn-helix" evidence="1">
    <location>
        <begin position="1"/>
        <end position="47"/>
    </location>
</feature>
<dbReference type="InterPro" id="IPR041657">
    <property type="entry name" value="HTH_17"/>
</dbReference>
<dbReference type="Pfam" id="PF12728">
    <property type="entry name" value="HTH_17"/>
    <property type="match status" value="1"/>
</dbReference>
<protein>
    <recommendedName>
        <fullName evidence="1">Helix-turn-helix domain-containing protein</fullName>
    </recommendedName>
</protein>
<reference evidence="3" key="1">
    <citation type="submission" date="2017-02" db="EMBL/GenBank/DDBJ databases">
        <authorList>
            <person name="Tafer H."/>
            <person name="Lopandic K."/>
        </authorList>
    </citation>
    <scope>NUCLEOTIDE SEQUENCE [LARGE SCALE GENOMIC DNA]</scope>
    <source>
        <strain evidence="3">CBS 366.77</strain>
    </source>
</reference>
<dbReference type="InterPro" id="IPR010093">
    <property type="entry name" value="SinI_DNA-bd"/>
</dbReference>
<organism evidence="2 3">
    <name type="scientific">Aspergillus sclerotialis</name>
    <dbReference type="NCBI Taxonomy" id="2070753"/>
    <lineage>
        <taxon>Eukaryota</taxon>
        <taxon>Fungi</taxon>
        <taxon>Dikarya</taxon>
        <taxon>Ascomycota</taxon>
        <taxon>Pezizomycotina</taxon>
        <taxon>Eurotiomycetes</taxon>
        <taxon>Eurotiomycetidae</taxon>
        <taxon>Eurotiales</taxon>
        <taxon>Aspergillaceae</taxon>
        <taxon>Aspergillus</taxon>
        <taxon>Aspergillus subgen. Polypaecilum</taxon>
    </lineage>
</organism>
<dbReference type="InterPro" id="IPR009061">
    <property type="entry name" value="DNA-bd_dom_put_sf"/>
</dbReference>
<dbReference type="EMBL" id="MVGC01001841">
    <property type="protein sequence ID" value="RJE17018.1"/>
    <property type="molecule type" value="Genomic_DNA"/>
</dbReference>
<accession>A0A3A2Z1R4</accession>
<dbReference type="SUPFAM" id="SSF46955">
    <property type="entry name" value="Putative DNA-binding domain"/>
    <property type="match status" value="1"/>
</dbReference>